<organism evidence="4 5">
    <name type="scientific">Winogradskyella sediminis</name>
    <dbReference type="NCBI Taxonomy" id="1382466"/>
    <lineage>
        <taxon>Bacteria</taxon>
        <taxon>Pseudomonadati</taxon>
        <taxon>Bacteroidota</taxon>
        <taxon>Flavobacteriia</taxon>
        <taxon>Flavobacteriales</taxon>
        <taxon>Flavobacteriaceae</taxon>
        <taxon>Winogradskyella</taxon>
    </lineage>
</organism>
<dbReference type="NCBIfam" id="TIGR04183">
    <property type="entry name" value="Por_Secre_tail"/>
    <property type="match status" value="1"/>
</dbReference>
<dbReference type="InterPro" id="IPR032675">
    <property type="entry name" value="LRR_dom_sf"/>
</dbReference>
<evidence type="ECO:0000313" key="4">
    <source>
        <dbReference type="EMBL" id="SDS91174.1"/>
    </source>
</evidence>
<dbReference type="NCBIfam" id="TIGR01451">
    <property type="entry name" value="B_ant_repeat"/>
    <property type="match status" value="1"/>
</dbReference>
<gene>
    <name evidence="4" type="ORF">SAMN04489797_2734</name>
</gene>
<dbReference type="Proteomes" id="UP000198963">
    <property type="component" value="Chromosome I"/>
</dbReference>
<dbReference type="STRING" id="1249933.SAMN04489797_2734"/>
<evidence type="ECO:0000259" key="2">
    <source>
        <dbReference type="Pfam" id="PF18962"/>
    </source>
</evidence>
<feature type="domain" description="DUF7619" evidence="3">
    <location>
        <begin position="654"/>
        <end position="784"/>
    </location>
</feature>
<evidence type="ECO:0000313" key="5">
    <source>
        <dbReference type="Proteomes" id="UP000198963"/>
    </source>
</evidence>
<keyword evidence="5" id="KW-1185">Reference proteome</keyword>
<dbReference type="SUPFAM" id="SSF52058">
    <property type="entry name" value="L domain-like"/>
    <property type="match status" value="1"/>
</dbReference>
<dbReference type="RefSeq" id="WP_092447209.1">
    <property type="nucleotide sequence ID" value="NZ_LT629774.1"/>
</dbReference>
<dbReference type="InterPro" id="IPR055353">
    <property type="entry name" value="DUF7619"/>
</dbReference>
<feature type="domain" description="Secretion system C-terminal sorting" evidence="2">
    <location>
        <begin position="802"/>
        <end position="869"/>
    </location>
</feature>
<reference evidence="4 5" key="1">
    <citation type="submission" date="2016-10" db="EMBL/GenBank/DDBJ databases">
        <authorList>
            <person name="Varghese N."/>
            <person name="Submissions S."/>
        </authorList>
    </citation>
    <scope>NUCLEOTIDE SEQUENCE [LARGE SCALE GENOMIC DNA]</scope>
    <source>
        <strain evidence="4 5">RHA_55</strain>
    </source>
</reference>
<dbReference type="InterPro" id="IPR026444">
    <property type="entry name" value="Secre_tail"/>
</dbReference>
<name>A0A1H1W237_9FLAO</name>
<dbReference type="Pfam" id="PF18962">
    <property type="entry name" value="Por_Secre_tail"/>
    <property type="match status" value="1"/>
</dbReference>
<dbReference type="InterPro" id="IPR047589">
    <property type="entry name" value="DUF11_rpt"/>
</dbReference>
<evidence type="ECO:0000256" key="1">
    <source>
        <dbReference type="ARBA" id="ARBA00022729"/>
    </source>
</evidence>
<keyword evidence="1" id="KW-0732">Signal</keyword>
<dbReference type="Gene3D" id="3.80.10.10">
    <property type="entry name" value="Ribonuclease Inhibitor"/>
    <property type="match status" value="1"/>
</dbReference>
<protein>
    <submittedName>
        <fullName evidence="4">Conserved repeat domain-containing protein/Por secretion system C-terminal sorting domain-containing protein</fullName>
    </submittedName>
</protein>
<dbReference type="AlphaFoldDB" id="A0A1H1W237"/>
<evidence type="ECO:0000259" key="3">
    <source>
        <dbReference type="Pfam" id="PF24595"/>
    </source>
</evidence>
<dbReference type="Pfam" id="PF24595">
    <property type="entry name" value="DUF7619"/>
    <property type="match status" value="1"/>
</dbReference>
<dbReference type="EMBL" id="LT629774">
    <property type="protein sequence ID" value="SDS91174.1"/>
    <property type="molecule type" value="Genomic_DNA"/>
</dbReference>
<accession>A0A1H1W237</accession>
<proteinExistence type="predicted"/>
<sequence length="871" mass="97824">MNKITYVLLLCSVFGFSQNITFSDPDLLTYLTTRPCVDTDGDGTFDANADFNNDNLIQLSEANQITHFKFSSLAHNIQSLDGFENFSNLIVLEVTTIDVNDLDFSIWPSLQTLKLSSDIDSFTFNNSTLTHFELQNVGFNNPLFDLTNLPNLEYVRVQSSHLTDNLIFGTHNNLEELRILSGTFSSLNLTGMPALKYLTIDEFVGTSIDISNNTILEEFIFRYTENLTLVQGSDASSYLEKVDFIQDDYYNDSPSNLNLAFNEQGLTDIEIRGVNSFSLSNNTVPVGNLELWYVNEALNIYNCNFSYLDSSLNASLFVGNSNSNDISLSNIEGLRYLTFQSLSTNMPLDLSTVITERISFSSSNLTELNLKNGNILQQFNSSYDTDMQFICIDSNELSVVENGYQNENASVVIHPYCSFVSGGDYYEITGNVLVDLGTGCVPYTANSIFDVQFTVTDNTNSDVFYVNNLNAYNYSLPEGNHTLSSQLVESNYWTITPSSIDLSFPTNPSPNSQDFCVTPNGVHNDLEIVIIPVEAARPGFDTAYKIIYKNKGNTTRSGSIDFTFNDDDKGFLSSNPVVNSQSTGNLVWNYTNLQPFETREISFIMTLNSPTDADFPLNSGDILNYVATINLDGTDETPDDNTFNLNQEVVNAFDPNDKTCLEGETVTPDQVGKYVHYVIRFENTGNADALNVVVKDIIDTETYDIATLMPLHASHDFYTRIKNNNEVEFIFENIQLPFNDTDNDGYILFKIKTLPTLNIGDSFSNEAQIFFDFNSPIITNNETTSIQESLSLSEYRLDPIKIYPNPTANNFKIENLDTSQIKTIELYTISGKKLKQFSISEKYDLQDVSTGVYFLKIKTEYSETNRKLIKL</sequence>